<gene>
    <name evidence="1" type="ORF">F5147DRAFT_659749</name>
</gene>
<accession>A0A9P7EQM2</accession>
<reference evidence="1" key="1">
    <citation type="journal article" date="2020" name="New Phytol.">
        <title>Comparative genomics reveals dynamic genome evolution in host specialist ectomycorrhizal fungi.</title>
        <authorList>
            <person name="Lofgren L.A."/>
            <person name="Nguyen N.H."/>
            <person name="Vilgalys R."/>
            <person name="Ruytinx J."/>
            <person name="Liao H.L."/>
            <person name="Branco S."/>
            <person name="Kuo A."/>
            <person name="LaButti K."/>
            <person name="Lipzen A."/>
            <person name="Andreopoulos W."/>
            <person name="Pangilinan J."/>
            <person name="Riley R."/>
            <person name="Hundley H."/>
            <person name="Na H."/>
            <person name="Barry K."/>
            <person name="Grigoriev I.V."/>
            <person name="Stajich J.E."/>
            <person name="Kennedy P.G."/>
        </authorList>
    </citation>
    <scope>NUCLEOTIDE SEQUENCE</scope>
    <source>
        <strain evidence="1">FC423</strain>
    </source>
</reference>
<evidence type="ECO:0000313" key="2">
    <source>
        <dbReference type="Proteomes" id="UP000823399"/>
    </source>
</evidence>
<organism evidence="1 2">
    <name type="scientific">Suillus discolor</name>
    <dbReference type="NCBI Taxonomy" id="1912936"/>
    <lineage>
        <taxon>Eukaryota</taxon>
        <taxon>Fungi</taxon>
        <taxon>Dikarya</taxon>
        <taxon>Basidiomycota</taxon>
        <taxon>Agaricomycotina</taxon>
        <taxon>Agaricomycetes</taxon>
        <taxon>Agaricomycetidae</taxon>
        <taxon>Boletales</taxon>
        <taxon>Suillineae</taxon>
        <taxon>Suillaceae</taxon>
        <taxon>Suillus</taxon>
    </lineage>
</organism>
<dbReference type="OrthoDB" id="4179406at2759"/>
<protein>
    <submittedName>
        <fullName evidence="1">Uncharacterized protein</fullName>
    </submittedName>
</protein>
<dbReference type="EMBL" id="JABBWM010000205">
    <property type="protein sequence ID" value="KAG2084695.1"/>
    <property type="molecule type" value="Genomic_DNA"/>
</dbReference>
<dbReference type="RefSeq" id="XP_041284549.1">
    <property type="nucleotide sequence ID" value="XM_041434619.1"/>
</dbReference>
<keyword evidence="2" id="KW-1185">Reference proteome</keyword>
<dbReference type="Proteomes" id="UP000823399">
    <property type="component" value="Unassembled WGS sequence"/>
</dbReference>
<sequence>MKVEFEDEVNVDAVENRATTLTNGSSKLRSLAAPPRRRVKKGTTVDNVQLKEALSAGAHHSSAYVFDVFLHALRLMRIPLSTLLFLWMLASVMMRLLDALRTVFVPICHLPLVSRLVLCGVVVSPNSQGPQWADFPKLMQVQSSMFEQLLAGSIGGSVLSLEIQKVEFATADLATLVRNSDIESNEILANLLEMFVKDAERTARGLTTLSSRVGGTVDNTESFVLIFENTEKNIPPPYSLTALMPFRTGPSMQEVTIEAFAGAMEAFSTAIQRLILEAEKSLHNLDILEEDLSSVYEVVIHEDISITAQKSELLGALWTKLGGNQCTLMDYERCLSLLKDLGNYRKYAHVHVVAALQTLHSMGEDMEDLRQRVAAPELINDRRIPLHVHIESIQNGLQRLQEGWVRTKEMEEDTMTRVLGLDTD</sequence>
<name>A0A9P7EQM2_9AGAM</name>
<evidence type="ECO:0000313" key="1">
    <source>
        <dbReference type="EMBL" id="KAG2084695.1"/>
    </source>
</evidence>
<comment type="caution">
    <text evidence="1">The sequence shown here is derived from an EMBL/GenBank/DDBJ whole genome shotgun (WGS) entry which is preliminary data.</text>
</comment>
<dbReference type="AlphaFoldDB" id="A0A9P7EQM2"/>
<proteinExistence type="predicted"/>
<dbReference type="GeneID" id="64696878"/>